<reference evidence="1 2" key="1">
    <citation type="submission" date="2017-05" db="EMBL/GenBank/DDBJ databases">
        <authorList>
            <person name="Song R."/>
            <person name="Chenine A.L."/>
            <person name="Ruprecht R.M."/>
        </authorList>
    </citation>
    <scope>NUCLEOTIDE SEQUENCE [LARGE SCALE GENOMIC DNA]</scope>
    <source>
        <strain evidence="1 2">S567_C10_BS</strain>
    </source>
</reference>
<dbReference type="Proteomes" id="UP000194857">
    <property type="component" value="Unassembled WGS sequence"/>
</dbReference>
<name>A0A241XRA1_PSEAI</name>
<evidence type="ECO:0000313" key="2">
    <source>
        <dbReference type="Proteomes" id="UP000194857"/>
    </source>
</evidence>
<proteinExistence type="predicted"/>
<comment type="caution">
    <text evidence="1">The sequence shown here is derived from an EMBL/GenBank/DDBJ whole genome shotgun (WGS) entry which is preliminary data.</text>
</comment>
<sequence length="99" mass="11262">MAERKQSKAERFIADMIKHRGIEFARIGMMVEVDGNIGTIEGMNSSANLDVRFTNRLKLGKHVHNCHPTWKVKYFDQDGKVLAHFDDCNCVFRPEPAAA</sequence>
<dbReference type="RefSeq" id="WP_083196216.1">
    <property type="nucleotide sequence ID" value="NZ_NFFZ01000004.1"/>
</dbReference>
<accession>A0A241XRA1</accession>
<dbReference type="EMBL" id="NFFZ01000004">
    <property type="protein sequence ID" value="OTI63031.1"/>
    <property type="molecule type" value="Genomic_DNA"/>
</dbReference>
<evidence type="ECO:0000313" key="1">
    <source>
        <dbReference type="EMBL" id="OTI63031.1"/>
    </source>
</evidence>
<organism evidence="1 2">
    <name type="scientific">Pseudomonas aeruginosa</name>
    <dbReference type="NCBI Taxonomy" id="287"/>
    <lineage>
        <taxon>Bacteria</taxon>
        <taxon>Pseudomonadati</taxon>
        <taxon>Pseudomonadota</taxon>
        <taxon>Gammaproteobacteria</taxon>
        <taxon>Pseudomonadales</taxon>
        <taxon>Pseudomonadaceae</taxon>
        <taxon>Pseudomonas</taxon>
    </lineage>
</organism>
<dbReference type="AlphaFoldDB" id="A0A241XRA1"/>
<protein>
    <submittedName>
        <fullName evidence="1">Uncharacterized protein</fullName>
    </submittedName>
</protein>
<gene>
    <name evidence="1" type="ORF">CAZ10_09305</name>
</gene>